<dbReference type="Gene3D" id="1.20.120.350">
    <property type="entry name" value="Voltage-gated potassium channels. Chain C"/>
    <property type="match status" value="1"/>
</dbReference>
<feature type="transmembrane region" description="Helical" evidence="12">
    <location>
        <begin position="179"/>
        <end position="201"/>
    </location>
</feature>
<dbReference type="Gene3D" id="1.10.287.70">
    <property type="match status" value="1"/>
</dbReference>
<dbReference type="EMBL" id="LGRX02034893">
    <property type="protein sequence ID" value="KAK3236705.1"/>
    <property type="molecule type" value="Genomic_DNA"/>
</dbReference>
<evidence type="ECO:0000259" key="13">
    <source>
        <dbReference type="Pfam" id="PF00520"/>
    </source>
</evidence>
<keyword evidence="3" id="KW-0633">Potassium transport</keyword>
<keyword evidence="6" id="KW-0851">Voltage-gated channel</keyword>
<evidence type="ECO:0000256" key="4">
    <source>
        <dbReference type="ARBA" id="ARBA00022692"/>
    </source>
</evidence>
<dbReference type="PANTHER" id="PTHR11537:SF254">
    <property type="entry name" value="POTASSIUM VOLTAGE-GATED CHANNEL PROTEIN SHAB"/>
    <property type="match status" value="1"/>
</dbReference>
<dbReference type="Proteomes" id="UP001190700">
    <property type="component" value="Unassembled WGS sequence"/>
</dbReference>
<evidence type="ECO:0000256" key="3">
    <source>
        <dbReference type="ARBA" id="ARBA00022538"/>
    </source>
</evidence>
<evidence type="ECO:0000256" key="8">
    <source>
        <dbReference type="ARBA" id="ARBA00022989"/>
    </source>
</evidence>
<reference evidence="14 15" key="1">
    <citation type="journal article" date="2015" name="Genome Biol. Evol.">
        <title>Comparative Genomics of a Bacterivorous Green Alga Reveals Evolutionary Causalities and Consequences of Phago-Mixotrophic Mode of Nutrition.</title>
        <authorList>
            <person name="Burns J.A."/>
            <person name="Paasch A."/>
            <person name="Narechania A."/>
            <person name="Kim E."/>
        </authorList>
    </citation>
    <scope>NUCLEOTIDE SEQUENCE [LARGE SCALE GENOMIC DNA]</scope>
    <source>
        <strain evidence="14 15">PLY_AMNH</strain>
    </source>
</reference>
<keyword evidence="15" id="KW-1185">Reference proteome</keyword>
<keyword evidence="4 12" id="KW-0812">Transmembrane</keyword>
<sequence>MSDEELAASIKLLRQTDLPLYQTADVWEAAQLFRQLIWLLLSDPHSSRGGYIISLWILILIAVSSITLCMETMEEFYDDASQEGFRLIELICIIIFTTEYVLKLITAPKTMAFVVGPLNIVDLVSILPWYLERMFSSALAGTQILRIVRLVRVFRVLKLGSRYGKIQVVWEAVVESSDMLFLMIFLLMLSVIVFSTLIYFAEKGQWDSELERYVRAGEFKTEEDGTLIASPFVSIPSSFWWCMVTLMTVGYGDLYPVTGPGRLVAVIAMLASILILALPISVIGTNFDNKWNAYKEREKYKASNKLQAQPFIELTAGLSEHCGLVEDISKKAAELETDIAERVTSLQETIMLRKEAISQMKANERDPLSTLLGQDEAELGGTSPVAQPFQAMSKSKSTASLGGILIMEEEIVRREASLLRVLESLDLLQNKKFPELVREIREKYNRMGSAFVESQSTMLELRDLHEAYEELGMPKLKLLNSEKRTTIRRYRQHSFKSLLRERVAFNETPAFENGRH</sequence>
<comment type="caution">
    <text evidence="14">The sequence shown here is derived from an EMBL/GenBank/DDBJ whole genome shotgun (WGS) entry which is preliminary data.</text>
</comment>
<organism evidence="14 15">
    <name type="scientific">Cymbomonas tetramitiformis</name>
    <dbReference type="NCBI Taxonomy" id="36881"/>
    <lineage>
        <taxon>Eukaryota</taxon>
        <taxon>Viridiplantae</taxon>
        <taxon>Chlorophyta</taxon>
        <taxon>Pyramimonadophyceae</taxon>
        <taxon>Pyramimonadales</taxon>
        <taxon>Pyramimonadaceae</taxon>
        <taxon>Cymbomonas</taxon>
    </lineage>
</organism>
<proteinExistence type="predicted"/>
<dbReference type="InterPro" id="IPR028325">
    <property type="entry name" value="VG_K_chnl"/>
</dbReference>
<dbReference type="InterPro" id="IPR005821">
    <property type="entry name" value="Ion_trans_dom"/>
</dbReference>
<feature type="domain" description="Ion transport" evidence="13">
    <location>
        <begin position="52"/>
        <end position="289"/>
    </location>
</feature>
<accession>A0AAE0BIY3</accession>
<dbReference type="FunFam" id="1.20.120.350:FF:000091">
    <property type="entry name" value="Predicted protein"/>
    <property type="match status" value="1"/>
</dbReference>
<feature type="transmembrane region" description="Helical" evidence="12">
    <location>
        <begin position="263"/>
        <end position="287"/>
    </location>
</feature>
<keyword evidence="8 12" id="KW-1133">Transmembrane helix</keyword>
<gene>
    <name evidence="14" type="ORF">CYMTET_53170</name>
</gene>
<dbReference type="FunFam" id="1.10.287.70:FF:000097">
    <property type="entry name" value="Potassium voltage-gated channel subfamily G member 3"/>
    <property type="match status" value="1"/>
</dbReference>
<evidence type="ECO:0000256" key="5">
    <source>
        <dbReference type="ARBA" id="ARBA00022826"/>
    </source>
</evidence>
<keyword evidence="11" id="KW-0407">Ion channel</keyword>
<protein>
    <recommendedName>
        <fullName evidence="13">Ion transport domain-containing protein</fullName>
    </recommendedName>
</protein>
<keyword evidence="2" id="KW-0813">Transport</keyword>
<dbReference type="SUPFAM" id="SSF81324">
    <property type="entry name" value="Voltage-gated potassium channels"/>
    <property type="match status" value="1"/>
</dbReference>
<dbReference type="GO" id="GO:0005249">
    <property type="term" value="F:voltage-gated potassium channel activity"/>
    <property type="evidence" value="ECO:0007669"/>
    <property type="project" value="InterPro"/>
</dbReference>
<evidence type="ECO:0000256" key="12">
    <source>
        <dbReference type="SAM" id="Phobius"/>
    </source>
</evidence>
<dbReference type="AlphaFoldDB" id="A0AAE0BIY3"/>
<evidence type="ECO:0000256" key="10">
    <source>
        <dbReference type="ARBA" id="ARBA00023136"/>
    </source>
</evidence>
<dbReference type="PANTHER" id="PTHR11537">
    <property type="entry name" value="VOLTAGE-GATED POTASSIUM CHANNEL"/>
    <property type="match status" value="1"/>
</dbReference>
<keyword evidence="10 12" id="KW-0472">Membrane</keyword>
<evidence type="ECO:0000313" key="15">
    <source>
        <dbReference type="Proteomes" id="UP001190700"/>
    </source>
</evidence>
<keyword evidence="5" id="KW-0631">Potassium channel</keyword>
<feature type="transmembrane region" description="Helical" evidence="12">
    <location>
        <begin position="227"/>
        <end position="251"/>
    </location>
</feature>
<comment type="subcellular location">
    <subcellularLocation>
        <location evidence="1">Membrane</location>
        <topology evidence="1">Multi-pass membrane protein</topology>
    </subcellularLocation>
</comment>
<evidence type="ECO:0000256" key="7">
    <source>
        <dbReference type="ARBA" id="ARBA00022958"/>
    </source>
</evidence>
<dbReference type="InterPro" id="IPR027359">
    <property type="entry name" value="Volt_channel_dom_sf"/>
</dbReference>
<keyword evidence="9" id="KW-0406">Ion transport</keyword>
<feature type="transmembrane region" description="Helical" evidence="12">
    <location>
        <begin position="51"/>
        <end position="73"/>
    </location>
</feature>
<dbReference type="PRINTS" id="PR00169">
    <property type="entry name" value="KCHANNEL"/>
</dbReference>
<dbReference type="Pfam" id="PF00520">
    <property type="entry name" value="Ion_trans"/>
    <property type="match status" value="1"/>
</dbReference>
<name>A0AAE0BIY3_9CHLO</name>
<evidence type="ECO:0000256" key="2">
    <source>
        <dbReference type="ARBA" id="ARBA00022448"/>
    </source>
</evidence>
<feature type="transmembrane region" description="Helical" evidence="12">
    <location>
        <begin position="85"/>
        <end position="105"/>
    </location>
</feature>
<evidence type="ECO:0000313" key="14">
    <source>
        <dbReference type="EMBL" id="KAK3236705.1"/>
    </source>
</evidence>
<dbReference type="GO" id="GO:0001508">
    <property type="term" value="P:action potential"/>
    <property type="evidence" value="ECO:0007669"/>
    <property type="project" value="TreeGrafter"/>
</dbReference>
<evidence type="ECO:0000256" key="9">
    <source>
        <dbReference type="ARBA" id="ARBA00023065"/>
    </source>
</evidence>
<evidence type="ECO:0000256" key="1">
    <source>
        <dbReference type="ARBA" id="ARBA00004141"/>
    </source>
</evidence>
<dbReference type="GO" id="GO:0008076">
    <property type="term" value="C:voltage-gated potassium channel complex"/>
    <property type="evidence" value="ECO:0007669"/>
    <property type="project" value="InterPro"/>
</dbReference>
<keyword evidence="7" id="KW-0630">Potassium</keyword>
<evidence type="ECO:0000256" key="6">
    <source>
        <dbReference type="ARBA" id="ARBA00022882"/>
    </source>
</evidence>
<evidence type="ECO:0000256" key="11">
    <source>
        <dbReference type="ARBA" id="ARBA00023303"/>
    </source>
</evidence>
<feature type="transmembrane region" description="Helical" evidence="12">
    <location>
        <begin position="112"/>
        <end position="131"/>
    </location>
</feature>